<proteinExistence type="predicted"/>
<organism evidence="6">
    <name type="scientific">candidate division WOR-3 bacterium</name>
    <dbReference type="NCBI Taxonomy" id="2052148"/>
    <lineage>
        <taxon>Bacteria</taxon>
        <taxon>Bacteria division WOR-3</taxon>
    </lineage>
</organism>
<evidence type="ECO:0000313" key="6">
    <source>
        <dbReference type="EMBL" id="HHS63509.1"/>
    </source>
</evidence>
<keyword evidence="2 5" id="KW-0812">Transmembrane</keyword>
<evidence type="ECO:0000256" key="3">
    <source>
        <dbReference type="ARBA" id="ARBA00022989"/>
    </source>
</evidence>
<evidence type="ECO:0000256" key="4">
    <source>
        <dbReference type="ARBA" id="ARBA00023136"/>
    </source>
</evidence>
<keyword evidence="3 5" id="KW-1133">Transmembrane helix</keyword>
<reference evidence="6" key="1">
    <citation type="journal article" date="2020" name="mSystems">
        <title>Genome- and Community-Level Interaction Insights into Carbon Utilization and Element Cycling Functions of Hydrothermarchaeota in Hydrothermal Sediment.</title>
        <authorList>
            <person name="Zhou Z."/>
            <person name="Liu Y."/>
            <person name="Xu W."/>
            <person name="Pan J."/>
            <person name="Luo Z.H."/>
            <person name="Li M."/>
        </authorList>
    </citation>
    <scope>NUCLEOTIDE SEQUENCE [LARGE SCALE GENOMIC DNA]</scope>
    <source>
        <strain evidence="6">SpSt-783</strain>
    </source>
</reference>
<comment type="subcellular location">
    <subcellularLocation>
        <location evidence="1">Membrane</location>
        <topology evidence="1">Multi-pass membrane protein</topology>
    </subcellularLocation>
</comment>
<dbReference type="Pfam" id="PF02535">
    <property type="entry name" value="Zip"/>
    <property type="match status" value="2"/>
</dbReference>
<keyword evidence="4 5" id="KW-0472">Membrane</keyword>
<evidence type="ECO:0000256" key="2">
    <source>
        <dbReference type="ARBA" id="ARBA00022692"/>
    </source>
</evidence>
<feature type="transmembrane region" description="Helical" evidence="5">
    <location>
        <begin position="193"/>
        <end position="214"/>
    </location>
</feature>
<dbReference type="InterPro" id="IPR003689">
    <property type="entry name" value="ZIP"/>
</dbReference>
<feature type="transmembrane region" description="Helical" evidence="5">
    <location>
        <begin position="166"/>
        <end position="187"/>
    </location>
</feature>
<dbReference type="AlphaFoldDB" id="A0A7C6ENW1"/>
<feature type="transmembrane region" description="Helical" evidence="5">
    <location>
        <begin position="35"/>
        <end position="56"/>
    </location>
</feature>
<evidence type="ECO:0000256" key="5">
    <source>
        <dbReference type="SAM" id="Phobius"/>
    </source>
</evidence>
<comment type="caution">
    <text evidence="6">The sequence shown here is derived from an EMBL/GenBank/DDBJ whole genome shotgun (WGS) entry which is preliminary data.</text>
</comment>
<dbReference type="PANTHER" id="PTHR16950">
    <property type="entry name" value="ZINC TRANSPORTER SLC39A7 HISTIDINE-RICH MEMBRANE PROTEIN KE4"/>
    <property type="match status" value="1"/>
</dbReference>
<dbReference type="GO" id="GO:0006882">
    <property type="term" value="P:intracellular zinc ion homeostasis"/>
    <property type="evidence" value="ECO:0007669"/>
    <property type="project" value="TreeGrafter"/>
</dbReference>
<name>A0A7C6ENW1_UNCW3</name>
<feature type="transmembrane region" description="Helical" evidence="5">
    <location>
        <begin position="226"/>
        <end position="246"/>
    </location>
</feature>
<protein>
    <submittedName>
        <fullName evidence="6">ZIP family metal transporter</fullName>
    </submittedName>
</protein>
<feature type="transmembrane region" description="Helical" evidence="5">
    <location>
        <begin position="6"/>
        <end position="26"/>
    </location>
</feature>
<dbReference type="GO" id="GO:0016020">
    <property type="term" value="C:membrane"/>
    <property type="evidence" value="ECO:0007669"/>
    <property type="project" value="UniProtKB-SubCell"/>
</dbReference>
<sequence>MVITYTLISVCLVSLISFIGVLFISIKKDRLNKILLLLVSFAAGSLFGDALIHLLPEAFEQIDNSLKTSLLVITGIFIFFILEKFVRWRHCHIPTSKDHPHPMVTMNLIGDLVHNLIDGMIIGASYSVNIPIGIATTIAVILHEIPQEIGDFGVFLHGGLSINKALMLNFLSALTAVIGGIISLIVGPAVKDYSIILLPLTAGGFIYIAGSDLIPELQGCETPRMSFLQLIAMACGVGLMALLILFE</sequence>
<dbReference type="EMBL" id="DTHJ01000167">
    <property type="protein sequence ID" value="HHS63509.1"/>
    <property type="molecule type" value="Genomic_DNA"/>
</dbReference>
<feature type="transmembrane region" description="Helical" evidence="5">
    <location>
        <begin position="68"/>
        <end position="86"/>
    </location>
</feature>
<dbReference type="PANTHER" id="PTHR16950:SF16">
    <property type="entry name" value="ZINC TRANSPORTER ZIP13"/>
    <property type="match status" value="1"/>
</dbReference>
<gene>
    <name evidence="6" type="ORF">ENV70_07885</name>
</gene>
<dbReference type="GO" id="GO:0005385">
    <property type="term" value="F:zinc ion transmembrane transporter activity"/>
    <property type="evidence" value="ECO:0007669"/>
    <property type="project" value="TreeGrafter"/>
</dbReference>
<accession>A0A7C6ENW1</accession>
<evidence type="ECO:0000256" key="1">
    <source>
        <dbReference type="ARBA" id="ARBA00004141"/>
    </source>
</evidence>